<dbReference type="GO" id="GO:0016791">
    <property type="term" value="F:phosphatase activity"/>
    <property type="evidence" value="ECO:0007669"/>
    <property type="project" value="TreeGrafter"/>
</dbReference>
<dbReference type="EMBL" id="FPBF01000002">
    <property type="protein sequence ID" value="SFT66866.1"/>
    <property type="molecule type" value="Genomic_DNA"/>
</dbReference>
<dbReference type="InterPro" id="IPR001932">
    <property type="entry name" value="PPM-type_phosphatase-like_dom"/>
</dbReference>
<keyword evidence="4" id="KW-1185">Reference proteome</keyword>
<keyword evidence="1" id="KW-0378">Hydrolase</keyword>
<feature type="domain" description="PPM-type phosphatase" evidence="2">
    <location>
        <begin position="184"/>
        <end position="402"/>
    </location>
</feature>
<protein>
    <submittedName>
        <fullName evidence="3">Sigma-B regulation protein RsbU (Phosphoserine phosphatase)</fullName>
    </submittedName>
</protein>
<dbReference type="Gene3D" id="3.60.40.10">
    <property type="entry name" value="PPM-type phosphatase domain"/>
    <property type="match status" value="1"/>
</dbReference>
<evidence type="ECO:0000313" key="4">
    <source>
        <dbReference type="Proteomes" id="UP000199673"/>
    </source>
</evidence>
<proteinExistence type="predicted"/>
<evidence type="ECO:0000256" key="1">
    <source>
        <dbReference type="ARBA" id="ARBA00022801"/>
    </source>
</evidence>
<dbReference type="InterPro" id="IPR052016">
    <property type="entry name" value="Bact_Sigma-Reg"/>
</dbReference>
<dbReference type="Proteomes" id="UP000199673">
    <property type="component" value="Unassembled WGS sequence"/>
</dbReference>
<accession>A0A1I6ZW47</accession>
<evidence type="ECO:0000313" key="3">
    <source>
        <dbReference type="EMBL" id="SFT66866.1"/>
    </source>
</evidence>
<dbReference type="STRING" id="305507.SAMN04489724_1502"/>
<dbReference type="Pfam" id="PF07228">
    <property type="entry name" value="SpoIIE"/>
    <property type="match status" value="1"/>
</dbReference>
<dbReference type="OrthoDB" id="9763484at2"/>
<dbReference type="InterPro" id="IPR036457">
    <property type="entry name" value="PPM-type-like_dom_sf"/>
</dbReference>
<organism evidence="3 4">
    <name type="scientific">Algoriphagus locisalis</name>
    <dbReference type="NCBI Taxonomy" id="305507"/>
    <lineage>
        <taxon>Bacteria</taxon>
        <taxon>Pseudomonadati</taxon>
        <taxon>Bacteroidota</taxon>
        <taxon>Cytophagia</taxon>
        <taxon>Cytophagales</taxon>
        <taxon>Cyclobacteriaceae</taxon>
        <taxon>Algoriphagus</taxon>
    </lineage>
</organism>
<dbReference type="AlphaFoldDB" id="A0A1I6ZW47"/>
<dbReference type="RefSeq" id="WP_091692079.1">
    <property type="nucleotide sequence ID" value="NZ_FPBF01000002.1"/>
</dbReference>
<dbReference type="SMART" id="SM00331">
    <property type="entry name" value="PP2C_SIG"/>
    <property type="match status" value="1"/>
</dbReference>
<name>A0A1I6ZW47_9BACT</name>
<dbReference type="PANTHER" id="PTHR43156:SF2">
    <property type="entry name" value="STAGE II SPORULATION PROTEIN E"/>
    <property type="match status" value="1"/>
</dbReference>
<dbReference type="SUPFAM" id="SSF81606">
    <property type="entry name" value="PP2C-like"/>
    <property type="match status" value="1"/>
</dbReference>
<evidence type="ECO:0000259" key="2">
    <source>
        <dbReference type="SMART" id="SM00331"/>
    </source>
</evidence>
<gene>
    <name evidence="3" type="ORF">SAMN04489724_1502</name>
</gene>
<sequence length="403" mass="46107">MIKETHKFERKELQLKSLLEITQAINENQSEAVLLNIFKFTCLVHLNIKSLILYVAKEGAFENKISHGVKGNVPKLISSDQVVDEKATGELRLELEEQYSFAELETYLPVYHKDKMLAILFLKRKDLSLDLDLNFTQALTNILVVALENKRFARKQLEQEILNREVAIASQVQQMLFPAELPIDKELKAKVTYLPHSMVGGDYYDLIRKSKDEVYFCIADVSGKGISAALLMSNFQAALRTLLRSDADLEMVVKQLNYTLYENTHGERFITFFLGYFNFKTRKLTYVNAGHNPPLLYREGAEKGENLDAGTTILGAFDELPFLEVGKREKLTDFSLHLYTDGLTEAMNPSGEEFGEQRLEKFVAKNGGLDPDEFHRKFLKKINTFSKDIPLRDDLTLLSLKFQ</sequence>
<reference evidence="4" key="1">
    <citation type="submission" date="2016-10" db="EMBL/GenBank/DDBJ databases">
        <authorList>
            <person name="Varghese N."/>
            <person name="Submissions S."/>
        </authorList>
    </citation>
    <scope>NUCLEOTIDE SEQUENCE [LARGE SCALE GENOMIC DNA]</scope>
    <source>
        <strain evidence="4">DSM 23445</strain>
    </source>
</reference>
<dbReference type="PANTHER" id="PTHR43156">
    <property type="entry name" value="STAGE II SPORULATION PROTEIN E-RELATED"/>
    <property type="match status" value="1"/>
</dbReference>